<reference evidence="3" key="1">
    <citation type="submission" date="2023-10" db="EMBL/GenBank/DDBJ databases">
        <title>Genome assemblies of two species of porcelain crab, Petrolisthes cinctipes and Petrolisthes manimaculis (Anomura: Porcellanidae).</title>
        <authorList>
            <person name="Angst P."/>
        </authorList>
    </citation>
    <scope>NUCLEOTIDE SEQUENCE</scope>
    <source>
        <strain evidence="3">PB745_01</strain>
        <tissue evidence="3">Gill</tissue>
    </source>
</reference>
<evidence type="ECO:0000313" key="4">
    <source>
        <dbReference type="Proteomes" id="UP001286313"/>
    </source>
</evidence>
<feature type="region of interest" description="Disordered" evidence="1">
    <location>
        <begin position="92"/>
        <end position="116"/>
    </location>
</feature>
<sequence>MLTLLLLPHCCFITGWMTPDIETRHSTEGHINEGRIYIGHSIEGHINTLHSTEGHINTGHSIEDTLMKDTLKQVASYRTYSVSDTFLLSRRPCKTDRHTDPSSHDEQNQQETGRLVVGGRYNNNICVCKGTTDR</sequence>
<feature type="chain" id="PRO_5042195092" evidence="2">
    <location>
        <begin position="24"/>
        <end position="134"/>
    </location>
</feature>
<name>A0AAE1FK24_PETCI</name>
<keyword evidence="4" id="KW-1185">Reference proteome</keyword>
<accession>A0AAE1FK24</accession>
<dbReference type="EMBL" id="JAWQEG010002095">
    <property type="protein sequence ID" value="KAK3874547.1"/>
    <property type="molecule type" value="Genomic_DNA"/>
</dbReference>
<keyword evidence="2" id="KW-0732">Signal</keyword>
<gene>
    <name evidence="3" type="ORF">Pcinc_020506</name>
</gene>
<evidence type="ECO:0000256" key="2">
    <source>
        <dbReference type="SAM" id="SignalP"/>
    </source>
</evidence>
<feature type="signal peptide" evidence="2">
    <location>
        <begin position="1"/>
        <end position="23"/>
    </location>
</feature>
<comment type="caution">
    <text evidence="3">The sequence shown here is derived from an EMBL/GenBank/DDBJ whole genome shotgun (WGS) entry which is preliminary data.</text>
</comment>
<evidence type="ECO:0000313" key="3">
    <source>
        <dbReference type="EMBL" id="KAK3874547.1"/>
    </source>
</evidence>
<organism evidence="3 4">
    <name type="scientific">Petrolisthes cinctipes</name>
    <name type="common">Flat porcelain crab</name>
    <dbReference type="NCBI Taxonomy" id="88211"/>
    <lineage>
        <taxon>Eukaryota</taxon>
        <taxon>Metazoa</taxon>
        <taxon>Ecdysozoa</taxon>
        <taxon>Arthropoda</taxon>
        <taxon>Crustacea</taxon>
        <taxon>Multicrustacea</taxon>
        <taxon>Malacostraca</taxon>
        <taxon>Eumalacostraca</taxon>
        <taxon>Eucarida</taxon>
        <taxon>Decapoda</taxon>
        <taxon>Pleocyemata</taxon>
        <taxon>Anomura</taxon>
        <taxon>Galatheoidea</taxon>
        <taxon>Porcellanidae</taxon>
        <taxon>Petrolisthes</taxon>
    </lineage>
</organism>
<protein>
    <submittedName>
        <fullName evidence="3">Uncharacterized protein</fullName>
    </submittedName>
</protein>
<feature type="compositionally biased region" description="Basic and acidic residues" evidence="1">
    <location>
        <begin position="93"/>
        <end position="107"/>
    </location>
</feature>
<evidence type="ECO:0000256" key="1">
    <source>
        <dbReference type="SAM" id="MobiDB-lite"/>
    </source>
</evidence>
<dbReference type="AlphaFoldDB" id="A0AAE1FK24"/>
<proteinExistence type="predicted"/>
<dbReference type="Proteomes" id="UP001286313">
    <property type="component" value="Unassembled WGS sequence"/>
</dbReference>